<evidence type="ECO:0000313" key="3">
    <source>
        <dbReference type="Proteomes" id="UP001596472"/>
    </source>
</evidence>
<feature type="transmembrane region" description="Helical" evidence="1">
    <location>
        <begin position="33"/>
        <end position="55"/>
    </location>
</feature>
<keyword evidence="3" id="KW-1185">Reference proteome</keyword>
<comment type="caution">
    <text evidence="2">The sequence shown here is derived from an EMBL/GenBank/DDBJ whole genome shotgun (WGS) entry which is preliminary data.</text>
</comment>
<evidence type="ECO:0000313" key="2">
    <source>
        <dbReference type="EMBL" id="MFC7338344.1"/>
    </source>
</evidence>
<keyword evidence="1" id="KW-1133">Transmembrane helix</keyword>
<evidence type="ECO:0000256" key="1">
    <source>
        <dbReference type="SAM" id="Phobius"/>
    </source>
</evidence>
<keyword evidence="1" id="KW-0472">Membrane</keyword>
<accession>A0ABW2LAK6</accession>
<gene>
    <name evidence="2" type="ORF">ACFQY0_14215</name>
</gene>
<dbReference type="Pfam" id="PF03203">
    <property type="entry name" value="MerC"/>
    <property type="match status" value="1"/>
</dbReference>
<feature type="transmembrane region" description="Helical" evidence="1">
    <location>
        <begin position="94"/>
        <end position="116"/>
    </location>
</feature>
<feature type="transmembrane region" description="Helical" evidence="1">
    <location>
        <begin position="61"/>
        <end position="82"/>
    </location>
</feature>
<dbReference type="RefSeq" id="WP_379713573.1">
    <property type="nucleotide sequence ID" value="NZ_JBHTBS010000007.1"/>
</dbReference>
<sequence length="187" mass="19583">MIFPPLLPSAFAGPHSSAAKSATKAPSKRNDRIGVIASALCAVHCALTPVLLLALPSFGQIWAHPLSHWAAALLVVPLAAWSMLKGYPRHRRKWVVAAGMSGIALVLLGAAAPWLFSDPAPAAATCTDACCPSTYLGDDGSQRLHIPLASILTTIGGLFLIISHIGNLCRCKCCAPKPASERRFGIS</sequence>
<feature type="transmembrane region" description="Helical" evidence="1">
    <location>
        <begin position="144"/>
        <end position="162"/>
    </location>
</feature>
<reference evidence="3" key="1">
    <citation type="journal article" date="2019" name="Int. J. Syst. Evol. Microbiol.">
        <title>The Global Catalogue of Microorganisms (GCM) 10K type strain sequencing project: providing services to taxonomists for standard genome sequencing and annotation.</title>
        <authorList>
            <consortium name="The Broad Institute Genomics Platform"/>
            <consortium name="The Broad Institute Genome Sequencing Center for Infectious Disease"/>
            <person name="Wu L."/>
            <person name="Ma J."/>
        </authorList>
    </citation>
    <scope>NUCLEOTIDE SEQUENCE [LARGE SCALE GENOMIC DNA]</scope>
    <source>
        <strain evidence="3">CGMCC 4.1467</strain>
    </source>
</reference>
<protein>
    <submittedName>
        <fullName evidence="2">MerC domain-containing protein</fullName>
    </submittedName>
</protein>
<dbReference type="EMBL" id="JBHTBS010000007">
    <property type="protein sequence ID" value="MFC7338344.1"/>
    <property type="molecule type" value="Genomic_DNA"/>
</dbReference>
<organism evidence="2 3">
    <name type="scientific">Haloferula chungangensis</name>
    <dbReference type="NCBI Taxonomy" id="1048331"/>
    <lineage>
        <taxon>Bacteria</taxon>
        <taxon>Pseudomonadati</taxon>
        <taxon>Verrucomicrobiota</taxon>
        <taxon>Verrucomicrobiia</taxon>
        <taxon>Verrucomicrobiales</taxon>
        <taxon>Verrucomicrobiaceae</taxon>
        <taxon>Haloferula</taxon>
    </lineage>
</organism>
<name>A0ABW2LAK6_9BACT</name>
<keyword evidence="1" id="KW-0812">Transmembrane</keyword>
<dbReference type="InterPro" id="IPR004891">
    <property type="entry name" value="Mercury-R_MerC"/>
</dbReference>
<dbReference type="Proteomes" id="UP001596472">
    <property type="component" value="Unassembled WGS sequence"/>
</dbReference>
<proteinExistence type="predicted"/>